<name>A0A1Y2DSI2_9PEZI</name>
<comment type="caution">
    <text evidence="2">The sequence shown here is derived from an EMBL/GenBank/DDBJ whole genome shotgun (WGS) entry which is preliminary data.</text>
</comment>
<feature type="compositionally biased region" description="Basic and acidic residues" evidence="1">
    <location>
        <begin position="90"/>
        <end position="105"/>
    </location>
</feature>
<organism evidence="2 3">
    <name type="scientific">Pseudomassariella vexata</name>
    <dbReference type="NCBI Taxonomy" id="1141098"/>
    <lineage>
        <taxon>Eukaryota</taxon>
        <taxon>Fungi</taxon>
        <taxon>Dikarya</taxon>
        <taxon>Ascomycota</taxon>
        <taxon>Pezizomycotina</taxon>
        <taxon>Sordariomycetes</taxon>
        <taxon>Xylariomycetidae</taxon>
        <taxon>Amphisphaeriales</taxon>
        <taxon>Pseudomassariaceae</taxon>
        <taxon>Pseudomassariella</taxon>
    </lineage>
</organism>
<dbReference type="OrthoDB" id="1911848at2759"/>
<accession>A0A1Y2DSI2</accession>
<dbReference type="AlphaFoldDB" id="A0A1Y2DSI2"/>
<protein>
    <submittedName>
        <fullName evidence="2">Uncharacterized protein</fullName>
    </submittedName>
</protein>
<keyword evidence="3" id="KW-1185">Reference proteome</keyword>
<dbReference type="InParanoid" id="A0A1Y2DSI2"/>
<dbReference type="Proteomes" id="UP000193689">
    <property type="component" value="Unassembled WGS sequence"/>
</dbReference>
<dbReference type="EMBL" id="MCFJ01000009">
    <property type="protein sequence ID" value="ORY62114.1"/>
    <property type="molecule type" value="Genomic_DNA"/>
</dbReference>
<dbReference type="GeneID" id="63779225"/>
<dbReference type="RefSeq" id="XP_040713950.1">
    <property type="nucleotide sequence ID" value="XM_040863013.1"/>
</dbReference>
<feature type="region of interest" description="Disordered" evidence="1">
    <location>
        <begin position="85"/>
        <end position="112"/>
    </location>
</feature>
<evidence type="ECO:0000256" key="1">
    <source>
        <dbReference type="SAM" id="MobiDB-lite"/>
    </source>
</evidence>
<evidence type="ECO:0000313" key="2">
    <source>
        <dbReference type="EMBL" id="ORY62114.1"/>
    </source>
</evidence>
<reference evidence="2 3" key="1">
    <citation type="submission" date="2016-07" db="EMBL/GenBank/DDBJ databases">
        <title>Pervasive Adenine N6-methylation of Active Genes in Fungi.</title>
        <authorList>
            <consortium name="DOE Joint Genome Institute"/>
            <person name="Mondo S.J."/>
            <person name="Dannebaum R.O."/>
            <person name="Kuo R.C."/>
            <person name="Labutti K."/>
            <person name="Haridas S."/>
            <person name="Kuo A."/>
            <person name="Salamov A."/>
            <person name="Ahrendt S.R."/>
            <person name="Lipzen A."/>
            <person name="Sullivan W."/>
            <person name="Andreopoulos W.B."/>
            <person name="Clum A."/>
            <person name="Lindquist E."/>
            <person name="Daum C."/>
            <person name="Ramamoorthy G.K."/>
            <person name="Gryganskyi A."/>
            <person name="Culley D."/>
            <person name="Magnuson J.K."/>
            <person name="James T.Y."/>
            <person name="O'Malley M.A."/>
            <person name="Stajich J.E."/>
            <person name="Spatafora J.W."/>
            <person name="Visel A."/>
            <person name="Grigoriev I.V."/>
        </authorList>
    </citation>
    <scope>NUCLEOTIDE SEQUENCE [LARGE SCALE GENOMIC DNA]</scope>
    <source>
        <strain evidence="2 3">CBS 129021</strain>
    </source>
</reference>
<proteinExistence type="predicted"/>
<sequence>MAEVPDRLNETLRLSIRRHTYESVKVLALYWKDGHRGYQNEGREVTNMFTNEFQYPAEQFAIPSSNASQHRDCSGREERGIALDSYYGGHVDKNDDKHERQERRSSVWAGHSTGEPTPQWFRIQDQLDDLKVSNTDVFLLLDCRFAAQAARAHEALGGRFEILAASTRGMETPSPGDTSFTTILLSEIRKTLNNEDLIDVKDLHGRICNPRSHLWATPVHISLRAGQRPIRLQPLAQTSRSELIRKYVDADDK</sequence>
<gene>
    <name evidence="2" type="ORF">BCR38DRAFT_475550</name>
</gene>
<evidence type="ECO:0000313" key="3">
    <source>
        <dbReference type="Proteomes" id="UP000193689"/>
    </source>
</evidence>